<accession>A0A7J8R1H3</accession>
<dbReference type="Proteomes" id="UP000593561">
    <property type="component" value="Unassembled WGS sequence"/>
</dbReference>
<gene>
    <name evidence="1" type="ORF">Godav_019956</name>
</gene>
<dbReference type="GO" id="GO:0048364">
    <property type="term" value="P:root development"/>
    <property type="evidence" value="ECO:0007669"/>
    <property type="project" value="InterPro"/>
</dbReference>
<name>A0A7J8R1H3_GOSDV</name>
<sequence length="105" mass="12273">MRTRPCGEVELVGEVRKHFTSRKVVQKTIHKALKNVKVSKRLHHKRIACEQDRIRGINEFDKVNAALRSVISEKMSKYENVVMPRQLKELELCIQDLEDGLECLF</sequence>
<dbReference type="AlphaFoldDB" id="A0A7J8R1H3"/>
<dbReference type="GO" id="GO:0048367">
    <property type="term" value="P:shoot system development"/>
    <property type="evidence" value="ECO:0007669"/>
    <property type="project" value="InterPro"/>
</dbReference>
<evidence type="ECO:0000313" key="1">
    <source>
        <dbReference type="EMBL" id="MBA0607687.1"/>
    </source>
</evidence>
<evidence type="ECO:0000313" key="2">
    <source>
        <dbReference type="Proteomes" id="UP000593561"/>
    </source>
</evidence>
<proteinExistence type="predicted"/>
<dbReference type="EMBL" id="JABFAC010000002">
    <property type="protein sequence ID" value="MBA0607687.1"/>
    <property type="molecule type" value="Genomic_DNA"/>
</dbReference>
<reference evidence="1 2" key="1">
    <citation type="journal article" date="2019" name="Genome Biol. Evol.">
        <title>Insights into the evolution of the New World diploid cottons (Gossypium, subgenus Houzingenia) based on genome sequencing.</title>
        <authorList>
            <person name="Grover C.E."/>
            <person name="Arick M.A. 2nd"/>
            <person name="Thrash A."/>
            <person name="Conover J.L."/>
            <person name="Sanders W.S."/>
            <person name="Peterson D.G."/>
            <person name="Frelichowski J.E."/>
            <person name="Scheffler J.A."/>
            <person name="Scheffler B.E."/>
            <person name="Wendel J.F."/>
        </authorList>
    </citation>
    <scope>NUCLEOTIDE SEQUENCE [LARGE SCALE GENOMIC DNA]</scope>
    <source>
        <strain evidence="1">27</strain>
        <tissue evidence="1">Leaf</tissue>
    </source>
</reference>
<dbReference type="Pfam" id="PF03087">
    <property type="entry name" value="BPS1"/>
    <property type="match status" value="1"/>
</dbReference>
<keyword evidence="2" id="KW-1185">Reference proteome</keyword>
<protein>
    <submittedName>
        <fullName evidence="1">Uncharacterized protein</fullName>
    </submittedName>
</protein>
<comment type="caution">
    <text evidence="1">The sequence shown here is derived from an EMBL/GenBank/DDBJ whole genome shotgun (WGS) entry which is preliminary data.</text>
</comment>
<dbReference type="InterPro" id="IPR004320">
    <property type="entry name" value="BPS1_pln"/>
</dbReference>
<feature type="non-terminal residue" evidence="1">
    <location>
        <position position="1"/>
    </location>
</feature>
<organism evidence="1 2">
    <name type="scientific">Gossypium davidsonii</name>
    <name type="common">Davidson's cotton</name>
    <name type="synonym">Gossypium klotzschianum subsp. davidsonii</name>
    <dbReference type="NCBI Taxonomy" id="34287"/>
    <lineage>
        <taxon>Eukaryota</taxon>
        <taxon>Viridiplantae</taxon>
        <taxon>Streptophyta</taxon>
        <taxon>Embryophyta</taxon>
        <taxon>Tracheophyta</taxon>
        <taxon>Spermatophyta</taxon>
        <taxon>Magnoliopsida</taxon>
        <taxon>eudicotyledons</taxon>
        <taxon>Gunneridae</taxon>
        <taxon>Pentapetalae</taxon>
        <taxon>rosids</taxon>
        <taxon>malvids</taxon>
        <taxon>Malvales</taxon>
        <taxon>Malvaceae</taxon>
        <taxon>Malvoideae</taxon>
        <taxon>Gossypium</taxon>
    </lineage>
</organism>